<dbReference type="Gene3D" id="1.10.287.1490">
    <property type="match status" value="1"/>
</dbReference>
<proteinExistence type="predicted"/>
<feature type="region of interest" description="Disordered" evidence="2">
    <location>
        <begin position="57"/>
        <end position="96"/>
    </location>
</feature>
<accession>A0A0W0CIP3</accession>
<keyword evidence="1" id="KW-0175">Coiled coil</keyword>
<dbReference type="EMBL" id="LLZZ01000182">
    <property type="protein sequence ID" value="KTA95728.1"/>
    <property type="molecule type" value="Genomic_DNA"/>
</dbReference>
<dbReference type="VEuPathDB" id="FungiDB:GVI51_I10681"/>
<dbReference type="Pfam" id="PF12709">
    <property type="entry name" value="Fungal_TACC"/>
    <property type="match status" value="1"/>
</dbReference>
<feature type="compositionally biased region" description="Polar residues" evidence="2">
    <location>
        <begin position="74"/>
        <end position="90"/>
    </location>
</feature>
<feature type="region of interest" description="Disordered" evidence="2">
    <location>
        <begin position="145"/>
        <end position="181"/>
    </location>
</feature>
<dbReference type="AlphaFoldDB" id="A0A0W0CIP3"/>
<gene>
    <name evidence="3" type="ORF">AO440_002793</name>
</gene>
<dbReference type="InterPro" id="IPR024312">
    <property type="entry name" value="TACC_fungi"/>
</dbReference>
<evidence type="ECO:0000313" key="4">
    <source>
        <dbReference type="Proteomes" id="UP000054886"/>
    </source>
</evidence>
<reference evidence="3 4" key="1">
    <citation type="submission" date="2015-10" db="EMBL/GenBank/DDBJ databases">
        <title>Draft genomes sequences of Candida glabrata isolates 1A, 1B, 2A, 2B, 3A and 3B.</title>
        <authorList>
            <person name="Haavelsrud O.E."/>
            <person name="Gaustad P."/>
        </authorList>
    </citation>
    <scope>NUCLEOTIDE SEQUENCE [LARGE SCALE GENOMIC DNA]</scope>
    <source>
        <strain evidence="3">910700640</strain>
    </source>
</reference>
<sequence length="816" mass="94612">MEGSEIKTPVKTIEADPTLPHVSADCNAEEISAPNSHLKVHPHGLSSKKKIATFQLRTPTDDNSSDPKDGNKLQFENNSNDNEVENFQNNRNDESILENMDVNTIMKRKRSHNNEDKTVTLTSNYSDENINISDDMKENHPLTLSNKELLPTERNANQEQSNKRPRVDGLQAAPEVDTVRSSQLNDDDQNVQIEMLENNSSPLKNEGDMSNINKNDTADILNSIKNEIDNFDSTYSSPSTPAKKDDDGKNIAMDTIFNTTESIHKLSPIFPKSQRSHDTVNSEYNTDIDKAHSVSLEILRRNEELANEVHKTNTDLNDCLMKLENLSYEFQKHKEQSLVDQERLTEKTEELEDSLEKLTVLREELSTNVANLEKQLHEKQDEIKMLNQNQSILQHNFDKKLEDEQKAREEYIIIQNEKDKAIEDLRNCKGKVEELESEIITLKTQINENEDWNSKLLQDKTNLEAHVKNIEEKDLLKSEQITELEKKLQDAISSQKNTNTELSLKVEELLKTNSSLEKDAITWKYKLESREIELKTTLEGKEKELANATSTLSKYESQIRELRSELTDVEMKYSTLKKSFEDVDDDAKIRSAEVTELNYKIDDLREKVENLESSLQEKDDYINKLKEELQSKKDEHSKTLLELESVHLKNNNIEKEHLAELEGLHESLSHLEEELKSKTICVNDMKDEIAKLEDEKKEYLSSVSKQNITSINTEGIMNLQNLQREIDQLRDKLNNSEQEKNKQLQQLSDDLYVQYSSKHEQKVKMLKKNYEATYKKNLEELKMQNKSYIQEIKQLTSQLDYERKEKQELLKLLEQK</sequence>
<evidence type="ECO:0000256" key="1">
    <source>
        <dbReference type="SAM" id="Coils"/>
    </source>
</evidence>
<dbReference type="VEuPathDB" id="FungiDB:B1J91_I10901g"/>
<dbReference type="Proteomes" id="UP000054886">
    <property type="component" value="Unassembled WGS sequence"/>
</dbReference>
<evidence type="ECO:0000256" key="2">
    <source>
        <dbReference type="SAM" id="MobiDB-lite"/>
    </source>
</evidence>
<evidence type="ECO:0000313" key="3">
    <source>
        <dbReference type="EMBL" id="KTA95728.1"/>
    </source>
</evidence>
<comment type="caution">
    <text evidence="3">The sequence shown here is derived from an EMBL/GenBank/DDBJ whole genome shotgun (WGS) entry which is preliminary data.</text>
</comment>
<organism evidence="3 4">
    <name type="scientific">Candida glabrata</name>
    <name type="common">Yeast</name>
    <name type="synonym">Torulopsis glabrata</name>
    <dbReference type="NCBI Taxonomy" id="5478"/>
    <lineage>
        <taxon>Eukaryota</taxon>
        <taxon>Fungi</taxon>
        <taxon>Dikarya</taxon>
        <taxon>Ascomycota</taxon>
        <taxon>Saccharomycotina</taxon>
        <taxon>Saccharomycetes</taxon>
        <taxon>Saccharomycetales</taxon>
        <taxon>Saccharomycetaceae</taxon>
        <taxon>Nakaseomyces</taxon>
    </lineage>
</organism>
<dbReference type="VEuPathDB" id="FungiDB:GWK60_I06325"/>
<feature type="coiled-coil region" evidence="1">
    <location>
        <begin position="341"/>
        <end position="812"/>
    </location>
</feature>
<protein>
    <submittedName>
        <fullName evidence="3">Kinetochore protein SLK19</fullName>
    </submittedName>
</protein>
<name>A0A0W0CIP3_CANGB</name>
<dbReference type="VEuPathDB" id="FungiDB:CAGL0I10901g"/>